<evidence type="ECO:0000313" key="2">
    <source>
        <dbReference type="Proteomes" id="UP000564378"/>
    </source>
</evidence>
<reference evidence="1 2" key="1">
    <citation type="submission" date="2020-08" db="EMBL/GenBank/DDBJ databases">
        <title>Draft genome sequence of Parasphingopyxis sp. GrpM-11.</title>
        <authorList>
            <person name="Oh J."/>
            <person name="Roh D.-H."/>
        </authorList>
    </citation>
    <scope>NUCLEOTIDE SEQUENCE [LARGE SCALE GENOMIC DNA]</scope>
    <source>
        <strain evidence="1 2">GrpM-11</strain>
    </source>
</reference>
<dbReference type="AlphaFoldDB" id="A0A842HUQ9"/>
<proteinExistence type="predicted"/>
<protein>
    <submittedName>
        <fullName evidence="1">Uncharacterized protein</fullName>
    </submittedName>
</protein>
<organism evidence="1 2">
    <name type="scientific">Parasphingopyxis marina</name>
    <dbReference type="NCBI Taxonomy" id="2761622"/>
    <lineage>
        <taxon>Bacteria</taxon>
        <taxon>Pseudomonadati</taxon>
        <taxon>Pseudomonadota</taxon>
        <taxon>Alphaproteobacteria</taxon>
        <taxon>Sphingomonadales</taxon>
        <taxon>Sphingomonadaceae</taxon>
        <taxon>Parasphingopyxis</taxon>
    </lineage>
</organism>
<evidence type="ECO:0000313" key="1">
    <source>
        <dbReference type="EMBL" id="MBC2777728.1"/>
    </source>
</evidence>
<comment type="caution">
    <text evidence="1">The sequence shown here is derived from an EMBL/GenBank/DDBJ whole genome shotgun (WGS) entry which is preliminary data.</text>
</comment>
<name>A0A842HUQ9_9SPHN</name>
<gene>
    <name evidence="1" type="ORF">H6P80_08845</name>
</gene>
<dbReference type="RefSeq" id="WP_185801046.1">
    <property type="nucleotide sequence ID" value="NZ_JACJVJ010000002.1"/>
</dbReference>
<dbReference type="Proteomes" id="UP000564378">
    <property type="component" value="Unassembled WGS sequence"/>
</dbReference>
<accession>A0A842HUQ9</accession>
<sequence>MEALRGGKPFSAIRIGDGEANIAGYKYYRKTPSLNRHALAASIGNRKDSFSPTEAWLDKLNALMNAAIASADVVGVLGIWRPRRTTELNLETVVEDFRKNYRGVTGHIRGVDFLIRQAESGALDSKLLAPAHFYFGLAQRLDMLFSATEHLICITSRADLVAKLQARHPALRITHIPVGTVGRHGRDDRPHPVFLDDVRAQLPEQAQGCLHLIGAGVWAEFYCHWIKENGGVAVDLGSGYDLLSGNLTRPMHRRMPRALLDDISL</sequence>
<dbReference type="EMBL" id="JACJVJ010000002">
    <property type="protein sequence ID" value="MBC2777728.1"/>
    <property type="molecule type" value="Genomic_DNA"/>
</dbReference>
<keyword evidence="2" id="KW-1185">Reference proteome</keyword>